<dbReference type="PROSITE" id="PS00420">
    <property type="entry name" value="SRCR_1"/>
    <property type="match status" value="5"/>
</dbReference>
<name>A0A8B9CNQ2_9AVES</name>
<evidence type="ECO:0000256" key="1">
    <source>
        <dbReference type="ARBA" id="ARBA00022729"/>
    </source>
</evidence>
<comment type="function">
    <text evidence="6">Binds to extracellular matrix proteins. Binds to pathogen-associated molecular patterns (PAMPs) present on the cell walls of Gram-positive and Gram-negative bacteria and fungi, behaving as a pattern recognition receptor (PRR). Induces bacterial and fungal aggregation and subsequent inhibition of PAMP-induced cytokine release. Does not possess intrinsic bactericidal activity. May play a role in the innate defense and homeostasis of certain epithelial surfaces.</text>
</comment>
<feature type="domain" description="SRCR" evidence="10">
    <location>
        <begin position="855"/>
        <end position="955"/>
    </location>
</feature>
<reference evidence="11" key="2">
    <citation type="submission" date="2025-09" db="UniProtKB">
        <authorList>
            <consortium name="Ensembl"/>
        </authorList>
    </citation>
    <scope>IDENTIFICATION</scope>
</reference>
<proteinExistence type="predicted"/>
<feature type="domain" description="SRCR" evidence="10">
    <location>
        <begin position="47"/>
        <end position="147"/>
    </location>
</feature>
<evidence type="ECO:0000256" key="4">
    <source>
        <dbReference type="ARBA" id="ARBA00023170"/>
    </source>
</evidence>
<evidence type="ECO:0000259" key="10">
    <source>
        <dbReference type="PROSITE" id="PS50287"/>
    </source>
</evidence>
<dbReference type="Pfam" id="PF00530">
    <property type="entry name" value="SRCR"/>
    <property type="match status" value="7"/>
</dbReference>
<dbReference type="InterPro" id="IPR036772">
    <property type="entry name" value="SRCR-like_dom_sf"/>
</dbReference>
<dbReference type="FunFam" id="3.10.250.10:FF:000007">
    <property type="entry name" value="Soluble scavenger receptor cysteine-rich domain-containing protein SSC5D"/>
    <property type="match status" value="2"/>
</dbReference>
<feature type="disulfide bond" evidence="9">
    <location>
        <begin position="195"/>
        <end position="256"/>
    </location>
</feature>
<feature type="disulfide bond" evidence="9">
    <location>
        <begin position="226"/>
        <end position="236"/>
    </location>
</feature>
<feature type="disulfide bond" evidence="9">
    <location>
        <begin position="727"/>
        <end position="788"/>
    </location>
</feature>
<comment type="subunit">
    <text evidence="7">Interacts with LGALS1 and laminin.</text>
</comment>
<feature type="disulfide bond" evidence="9">
    <location>
        <begin position="344"/>
        <end position="405"/>
    </location>
</feature>
<feature type="disulfide bond" evidence="9">
    <location>
        <begin position="375"/>
        <end position="385"/>
    </location>
</feature>
<dbReference type="GO" id="GO:0016020">
    <property type="term" value="C:membrane"/>
    <property type="evidence" value="ECO:0007669"/>
    <property type="project" value="InterPro"/>
</dbReference>
<dbReference type="FunFam" id="3.10.250.10:FF:000002">
    <property type="entry name" value="Scavenger receptor cysteine-rich type 1 protein M130"/>
    <property type="match status" value="2"/>
</dbReference>
<evidence type="ECO:0000256" key="3">
    <source>
        <dbReference type="ARBA" id="ARBA00023157"/>
    </source>
</evidence>
<dbReference type="PANTHER" id="PTHR19331">
    <property type="entry name" value="SCAVENGER RECEPTOR DOMAIN-CONTAINING"/>
    <property type="match status" value="1"/>
</dbReference>
<dbReference type="PANTHER" id="PTHR19331:SF487">
    <property type="entry name" value="SOLUBLE SCAVENGER RECEPTOR CYSTEINE-RICH DOMAIN-CONTAINING PROTEIN SSC5D"/>
    <property type="match status" value="1"/>
</dbReference>
<feature type="disulfide bond" evidence="9">
    <location>
        <begin position="634"/>
        <end position="644"/>
    </location>
</feature>
<feature type="disulfide bond" evidence="9">
    <location>
        <begin position="603"/>
        <end position="664"/>
    </location>
</feature>
<evidence type="ECO:0000256" key="9">
    <source>
        <dbReference type="PROSITE-ProRule" id="PRU00196"/>
    </source>
</evidence>
<evidence type="ECO:0000256" key="2">
    <source>
        <dbReference type="ARBA" id="ARBA00022737"/>
    </source>
</evidence>
<evidence type="ECO:0000313" key="11">
    <source>
        <dbReference type="Ensembl" id="ENSABRP00000022604.1"/>
    </source>
</evidence>
<feature type="disulfide bond" evidence="9">
    <location>
        <begin position="331"/>
        <end position="395"/>
    </location>
</feature>
<keyword evidence="4" id="KW-0675">Receptor</keyword>
<comment type="caution">
    <text evidence="9">Lacks conserved residue(s) required for the propagation of feature annotation.</text>
</comment>
<feature type="disulfide bond" evidence="9">
    <location>
        <begin position="182"/>
        <end position="246"/>
    </location>
</feature>
<feature type="disulfide bond" evidence="9">
    <location>
        <begin position="72"/>
        <end position="136"/>
    </location>
</feature>
<feature type="disulfide bond" evidence="9">
    <location>
        <begin position="880"/>
        <end position="944"/>
    </location>
</feature>
<evidence type="ECO:0000313" key="12">
    <source>
        <dbReference type="Proteomes" id="UP000694426"/>
    </source>
</evidence>
<evidence type="ECO:0000256" key="7">
    <source>
        <dbReference type="ARBA" id="ARBA00064153"/>
    </source>
</evidence>
<dbReference type="AlphaFoldDB" id="A0A8B9CNQ2"/>
<feature type="disulfide bond" evidence="9">
    <location>
        <begin position="85"/>
        <end position="146"/>
    </location>
</feature>
<feature type="domain" description="SRCR" evidence="10">
    <location>
        <begin position="157"/>
        <end position="257"/>
    </location>
</feature>
<feature type="disulfide bond" evidence="9">
    <location>
        <begin position="714"/>
        <end position="778"/>
    </location>
</feature>
<dbReference type="Gene3D" id="3.10.250.10">
    <property type="entry name" value="SRCR-like domain"/>
    <property type="match status" value="7"/>
</dbReference>
<protein>
    <recommendedName>
        <fullName evidence="8">Soluble scavenger receptor cysteine-rich domain-containing protein SSC5D</fullName>
    </recommendedName>
</protein>
<keyword evidence="12" id="KW-1185">Reference proteome</keyword>
<dbReference type="SMART" id="SM00202">
    <property type="entry name" value="SR"/>
    <property type="match status" value="7"/>
</dbReference>
<keyword evidence="1" id="KW-0732">Signal</keyword>
<accession>A0A8B9CNQ2</accession>
<keyword evidence="5" id="KW-0325">Glycoprotein</keyword>
<feature type="disulfide bond" evidence="9">
    <location>
        <begin position="479"/>
        <end position="489"/>
    </location>
</feature>
<feature type="domain" description="SRCR" evidence="10">
    <location>
        <begin position="565"/>
        <end position="665"/>
    </location>
</feature>
<evidence type="ECO:0000256" key="8">
    <source>
        <dbReference type="ARBA" id="ARBA00069168"/>
    </source>
</evidence>
<dbReference type="PRINTS" id="PR00258">
    <property type="entry name" value="SPERACTRCPTR"/>
</dbReference>
<feature type="disulfide bond" evidence="9">
    <location>
        <begin position="590"/>
        <end position="654"/>
    </location>
</feature>
<feature type="disulfide bond" evidence="9">
    <location>
        <begin position="893"/>
        <end position="954"/>
    </location>
</feature>
<feature type="disulfide bond" evidence="9">
    <location>
        <begin position="924"/>
        <end position="934"/>
    </location>
</feature>
<feature type="domain" description="SRCR" evidence="10">
    <location>
        <begin position="689"/>
        <end position="789"/>
    </location>
</feature>
<dbReference type="GeneTree" id="ENSGT00940000164475"/>
<feature type="domain" description="SRCR" evidence="10">
    <location>
        <begin position="410"/>
        <end position="514"/>
    </location>
</feature>
<reference evidence="11" key="1">
    <citation type="submission" date="2025-08" db="UniProtKB">
        <authorList>
            <consortium name="Ensembl"/>
        </authorList>
    </citation>
    <scope>IDENTIFICATION</scope>
</reference>
<feature type="domain" description="SRCR" evidence="10">
    <location>
        <begin position="306"/>
        <end position="406"/>
    </location>
</feature>
<feature type="disulfide bond" evidence="9">
    <location>
        <begin position="116"/>
        <end position="126"/>
    </location>
</feature>
<organism evidence="11 12">
    <name type="scientific">Anser brachyrhynchus</name>
    <name type="common">Pink-footed goose</name>
    <dbReference type="NCBI Taxonomy" id="132585"/>
    <lineage>
        <taxon>Eukaryota</taxon>
        <taxon>Metazoa</taxon>
        <taxon>Chordata</taxon>
        <taxon>Craniata</taxon>
        <taxon>Vertebrata</taxon>
        <taxon>Euteleostomi</taxon>
        <taxon>Archelosauria</taxon>
        <taxon>Archosauria</taxon>
        <taxon>Dinosauria</taxon>
        <taxon>Saurischia</taxon>
        <taxon>Theropoda</taxon>
        <taxon>Coelurosauria</taxon>
        <taxon>Aves</taxon>
        <taxon>Neognathae</taxon>
        <taxon>Galloanserae</taxon>
        <taxon>Anseriformes</taxon>
        <taxon>Anatidae</taxon>
        <taxon>Anserinae</taxon>
        <taxon>Anser</taxon>
    </lineage>
</organism>
<dbReference type="InterPro" id="IPR001190">
    <property type="entry name" value="SRCR"/>
</dbReference>
<keyword evidence="3 9" id="KW-1015">Disulfide bond</keyword>
<dbReference type="PROSITE" id="PS50287">
    <property type="entry name" value="SRCR_2"/>
    <property type="match status" value="7"/>
</dbReference>
<dbReference type="Proteomes" id="UP000694426">
    <property type="component" value="Unplaced"/>
</dbReference>
<evidence type="ECO:0000256" key="5">
    <source>
        <dbReference type="ARBA" id="ARBA00023180"/>
    </source>
</evidence>
<dbReference type="FunFam" id="3.10.250.10:FF:000006">
    <property type="entry name" value="neurotrypsin isoform X2"/>
    <property type="match status" value="2"/>
</dbReference>
<dbReference type="Ensembl" id="ENSABRT00000031754.1">
    <property type="protein sequence ID" value="ENSABRP00000022604.1"/>
    <property type="gene ID" value="ENSABRG00000019129.1"/>
</dbReference>
<evidence type="ECO:0000256" key="6">
    <source>
        <dbReference type="ARBA" id="ARBA00058074"/>
    </source>
</evidence>
<keyword evidence="2" id="KW-0677">Repeat</keyword>
<dbReference type="FunFam" id="3.10.250.10:FF:000001">
    <property type="entry name" value="Lysyl oxidase 4 isoform X1"/>
    <property type="match status" value="1"/>
</dbReference>
<sequence>MSLRSLNETFSSSGRTDFSCCRKRTLVGRALPSLLFALLFNSEGDQVRLVNYGSRCAGRVEIFHNKQWGTVCDDSWDLLDANVVCRQLGCGRALSAPGWAQFGQGAGVIWLDETNCTGFEYALSTCWARSWGINNCYHGEDAGVVCSDAIIPEPARLQLVNGSHRCAGRVEVFQNEEWGAVCDRGWDKKDAEVVCRQLGCGTALSASGEIHLGSGSLRTWLDNVSCEGTEQSLTKCRASPLGESSCSHGKYASVVCSGGFQRAAALLPLGVGWDIGKLCYSQVLSPPTQQHNHDALCSAVSSFAPVRLVDGPGRCAGRVEVFHREQWGTVCDDSWEFPDAAVVCRQLDCGVVISAPRRAYFGQGRGPIWLDDVNCTGTEAALSECKLKGWGVHGCDHDEDASVVCSGNHLRLVNGSDKCSGRLEVFHEQRWGTVCADGWDLAEAHVVCRQLGCGAARSATDSSQFGNGPDLLWVDAVECTGTERALFECKVKLWGAQSSARRHGPVGVDGASCRGAGITFTEHTWKTPGQGSPPRCWQRDRQEFLGFILTPILFPDSDLGSPEALRLVNGPHRCSGRVEVFHSWQWGTICDDGWDLSDAEVVCRQLGCGTAVSAQGLSSFGQGSGPIWLEGVRCLGTEATLAECPIKPSGLHGCSHMEDASVVCSGNPHRVLCLQRDPVGSRVSRITVLRLVGGLNMCLGRVEVFYNNEWGTVCDDNWDVSDATVVCRQLGCGTALSAPGSARFGWGSGRIWLDEVNCTGEENDISQCKAKTWGVHNCHHGEDAGVVCSGETLGWGGREADAGGAVEAGLGSFCRSLPFASLGSCVQHPEVLCNYACLSSPGISTNAGNSSSAELRLVNGPSRCTGRVEVLHDGQWGTVCDDGWDLNDGKVVCRQLGCGAVLSAPGRARFGQGTGRIWLDDVSCVGTEDTLSHCRASPWGRTNCNHREDASVVCSGKSRSRSVAHRGGQRHGWVSWS</sequence>
<feature type="disulfide bond" evidence="9">
    <location>
        <begin position="758"/>
        <end position="768"/>
    </location>
</feature>
<dbReference type="SUPFAM" id="SSF56487">
    <property type="entry name" value="SRCR-like"/>
    <property type="match status" value="7"/>
</dbReference>